<dbReference type="EMBL" id="VJMH01007438">
    <property type="protein sequence ID" value="KAF0683208.1"/>
    <property type="molecule type" value="Genomic_DNA"/>
</dbReference>
<organism evidence="3 4">
    <name type="scientific">Aphanomyces stellatus</name>
    <dbReference type="NCBI Taxonomy" id="120398"/>
    <lineage>
        <taxon>Eukaryota</taxon>
        <taxon>Sar</taxon>
        <taxon>Stramenopiles</taxon>
        <taxon>Oomycota</taxon>
        <taxon>Saprolegniomycetes</taxon>
        <taxon>Saprolegniales</taxon>
        <taxon>Verrucalvaceae</taxon>
        <taxon>Aphanomyces</taxon>
    </lineage>
</organism>
<reference evidence="2" key="2">
    <citation type="submission" date="2019-06" db="EMBL/GenBank/DDBJ databases">
        <title>Genomics analysis of Aphanomyces spp. identifies a new class of oomycete effector associated with host adaptation.</title>
        <authorList>
            <person name="Gaulin E."/>
        </authorList>
    </citation>
    <scope>NUCLEOTIDE SEQUENCE</scope>
    <source>
        <strain evidence="2">CBS 578.67</strain>
    </source>
</reference>
<reference evidence="3 4" key="1">
    <citation type="submission" date="2019-03" db="EMBL/GenBank/DDBJ databases">
        <authorList>
            <person name="Gaulin E."/>
            <person name="Dumas B."/>
        </authorList>
    </citation>
    <scope>NUCLEOTIDE SEQUENCE [LARGE SCALE GENOMIC DNA]</scope>
    <source>
        <strain evidence="3">CBS 568.67</strain>
    </source>
</reference>
<dbReference type="AlphaFoldDB" id="A0A485LRA6"/>
<gene>
    <name evidence="3" type="primary">Aste57867_24726</name>
    <name evidence="2" type="ORF">As57867_024648</name>
    <name evidence="3" type="ORF">ASTE57867_24726</name>
</gene>
<evidence type="ECO:0000313" key="4">
    <source>
        <dbReference type="Proteomes" id="UP000332933"/>
    </source>
</evidence>
<protein>
    <submittedName>
        <fullName evidence="3">Aste57867_24726 protein</fullName>
    </submittedName>
</protein>
<accession>A0A485LRA6</accession>
<sequence>MCLLLPPLNNVHVKLRADSGPSTISTGLKSSCSRPRTSFVRRRLNSRVRELELLLATKRSKRTRCRAVLAPQYSINFQLDRLRHHRVLGAMIVPRMCLMPILSIMDGEKDPGYKRKAENVVDVLAETPNVDLGEIKVRLGDANAAAGGRALLGKSEKDAYLVDQLDGGVIGLLVKTPWHSEWYKSISIRRGGRVRRRRPWSSSARPTRSVFGRAT</sequence>
<evidence type="ECO:0000313" key="2">
    <source>
        <dbReference type="EMBL" id="KAF0683208.1"/>
    </source>
</evidence>
<keyword evidence="4" id="KW-1185">Reference proteome</keyword>
<feature type="compositionally biased region" description="Low complexity" evidence="1">
    <location>
        <begin position="200"/>
        <end position="209"/>
    </location>
</feature>
<name>A0A485LRA6_9STRA</name>
<dbReference type="EMBL" id="CAADRA010007464">
    <property type="protein sequence ID" value="VFU01363.1"/>
    <property type="molecule type" value="Genomic_DNA"/>
</dbReference>
<feature type="region of interest" description="Disordered" evidence="1">
    <location>
        <begin position="196"/>
        <end position="215"/>
    </location>
</feature>
<proteinExistence type="predicted"/>
<evidence type="ECO:0000313" key="3">
    <source>
        <dbReference type="EMBL" id="VFU01363.1"/>
    </source>
</evidence>
<dbReference type="Proteomes" id="UP000332933">
    <property type="component" value="Unassembled WGS sequence"/>
</dbReference>
<evidence type="ECO:0000256" key="1">
    <source>
        <dbReference type="SAM" id="MobiDB-lite"/>
    </source>
</evidence>